<dbReference type="Proteomes" id="UP000198862">
    <property type="component" value="Unassembled WGS sequence"/>
</dbReference>
<dbReference type="InterPro" id="IPR038706">
    <property type="entry name" value="Type_VI_SciN-like_sf"/>
</dbReference>
<evidence type="ECO:0000256" key="1">
    <source>
        <dbReference type="SAM" id="SignalP"/>
    </source>
</evidence>
<evidence type="ECO:0000313" key="2">
    <source>
        <dbReference type="EMBL" id="SFC12654.1"/>
    </source>
</evidence>
<protein>
    <submittedName>
        <fullName evidence="2">Type VI secretion system protein VasD</fullName>
    </submittedName>
</protein>
<sequence>MIKSFLMVFILCTQLVLSGCSVFSGPDEPEPVLLAVTLNAGKNINPSKLSEANPVVIRIYQLKSIDTFKSAQVLDLFQQDATILADSLIQKQVLASLVPKEKRNLEIELLSGTKYLAVFVQFSNYSQAKTKAWLDVSKFEDIKNINVSIDSLTINMQEIPQESFWSW</sequence>
<organism evidence="2 3">
    <name type="scientific">Pseudoalteromonas denitrificans DSM 6059</name>
    <dbReference type="NCBI Taxonomy" id="1123010"/>
    <lineage>
        <taxon>Bacteria</taxon>
        <taxon>Pseudomonadati</taxon>
        <taxon>Pseudomonadota</taxon>
        <taxon>Gammaproteobacteria</taxon>
        <taxon>Alteromonadales</taxon>
        <taxon>Pseudoalteromonadaceae</taxon>
        <taxon>Pseudoalteromonas</taxon>
    </lineage>
</organism>
<dbReference type="Pfam" id="PF12790">
    <property type="entry name" value="T6SS-SciN"/>
    <property type="match status" value="1"/>
</dbReference>
<reference evidence="2 3" key="1">
    <citation type="submission" date="2016-10" db="EMBL/GenBank/DDBJ databases">
        <authorList>
            <person name="de Groot N.N."/>
        </authorList>
    </citation>
    <scope>NUCLEOTIDE SEQUENCE [LARGE SCALE GENOMIC DNA]</scope>
    <source>
        <strain evidence="2 3">DSM 6059</strain>
    </source>
</reference>
<dbReference type="Gene3D" id="2.60.40.4150">
    <property type="entry name" value="Type VI secretion system, lipoprotein SciN"/>
    <property type="match status" value="1"/>
</dbReference>
<dbReference type="EMBL" id="FOLO01000005">
    <property type="protein sequence ID" value="SFC12654.1"/>
    <property type="molecule type" value="Genomic_DNA"/>
</dbReference>
<gene>
    <name evidence="2" type="ORF">SAMN02745724_00955</name>
</gene>
<keyword evidence="1" id="KW-0732">Signal</keyword>
<dbReference type="PANTHER" id="PTHR37625:SF4">
    <property type="entry name" value="OUTER MEMBRANE LIPOPROTEIN"/>
    <property type="match status" value="1"/>
</dbReference>
<dbReference type="RefSeq" id="WP_091980734.1">
    <property type="nucleotide sequence ID" value="NZ_FOLO01000005.1"/>
</dbReference>
<dbReference type="InterPro" id="IPR017734">
    <property type="entry name" value="T6SS_SciN"/>
</dbReference>
<keyword evidence="3" id="KW-1185">Reference proteome</keyword>
<proteinExistence type="predicted"/>
<evidence type="ECO:0000313" key="3">
    <source>
        <dbReference type="Proteomes" id="UP000198862"/>
    </source>
</evidence>
<dbReference type="AlphaFoldDB" id="A0A1I1GM19"/>
<dbReference type="NCBIfam" id="TIGR03352">
    <property type="entry name" value="VI_chp_3"/>
    <property type="match status" value="1"/>
</dbReference>
<dbReference type="PROSITE" id="PS51257">
    <property type="entry name" value="PROKAR_LIPOPROTEIN"/>
    <property type="match status" value="1"/>
</dbReference>
<name>A0A1I1GM19_9GAMM</name>
<dbReference type="OrthoDB" id="6291150at2"/>
<feature type="signal peptide" evidence="1">
    <location>
        <begin position="1"/>
        <end position="18"/>
    </location>
</feature>
<dbReference type="PANTHER" id="PTHR37625">
    <property type="entry name" value="OUTER MEMBRANE LIPOPROTEIN-RELATED"/>
    <property type="match status" value="1"/>
</dbReference>
<feature type="chain" id="PRO_5011704160" evidence="1">
    <location>
        <begin position="19"/>
        <end position="167"/>
    </location>
</feature>
<accession>A0A1I1GM19</accession>
<dbReference type="STRING" id="1123010.SAMN02745724_00955"/>